<reference evidence="1 2" key="1">
    <citation type="submission" date="2020-08" db="EMBL/GenBank/DDBJ databases">
        <title>Sequencing the genomes of 1000 actinobacteria strains.</title>
        <authorList>
            <person name="Klenk H.-P."/>
        </authorList>
    </citation>
    <scope>NUCLEOTIDE SEQUENCE [LARGE SCALE GENOMIC DNA]</scope>
    <source>
        <strain evidence="1 2">DSM 45886</strain>
    </source>
</reference>
<dbReference type="RefSeq" id="WP_184532125.1">
    <property type="nucleotide sequence ID" value="NZ_JACHJW010000001.1"/>
</dbReference>
<comment type="caution">
    <text evidence="1">The sequence shown here is derived from an EMBL/GenBank/DDBJ whole genome shotgun (WGS) entry which is preliminary data.</text>
</comment>
<protein>
    <submittedName>
        <fullName evidence="1">Uncharacterized protein</fullName>
    </submittedName>
</protein>
<organism evidence="1 2">
    <name type="scientific">Micromonospora polyrhachis</name>
    <dbReference type="NCBI Taxonomy" id="1282883"/>
    <lineage>
        <taxon>Bacteria</taxon>
        <taxon>Bacillati</taxon>
        <taxon>Actinomycetota</taxon>
        <taxon>Actinomycetes</taxon>
        <taxon>Micromonosporales</taxon>
        <taxon>Micromonosporaceae</taxon>
        <taxon>Micromonospora</taxon>
    </lineage>
</organism>
<dbReference type="AlphaFoldDB" id="A0A7W7SLV7"/>
<gene>
    <name evidence="1" type="ORF">FHR38_000325</name>
</gene>
<name>A0A7W7SLV7_9ACTN</name>
<evidence type="ECO:0000313" key="2">
    <source>
        <dbReference type="Proteomes" id="UP000578819"/>
    </source>
</evidence>
<dbReference type="Proteomes" id="UP000578819">
    <property type="component" value="Unassembled WGS sequence"/>
</dbReference>
<proteinExistence type="predicted"/>
<keyword evidence="2" id="KW-1185">Reference proteome</keyword>
<accession>A0A7W7SLV7</accession>
<evidence type="ECO:0000313" key="1">
    <source>
        <dbReference type="EMBL" id="MBB4956592.1"/>
    </source>
</evidence>
<dbReference type="EMBL" id="JACHJW010000001">
    <property type="protein sequence ID" value="MBB4956592.1"/>
    <property type="molecule type" value="Genomic_DNA"/>
</dbReference>
<sequence>MLIAQPLVAVVDGAPEAADETTPVEVLHWRNRDTRALTPGPCLTLAADPPEHWTVTLTQPIDAAVTLRIRQEATQG</sequence>